<dbReference type="PANTHER" id="PTHR13604">
    <property type="entry name" value="DC12-RELATED"/>
    <property type="match status" value="1"/>
</dbReference>
<evidence type="ECO:0000256" key="3">
    <source>
        <dbReference type="ARBA" id="ARBA00022763"/>
    </source>
</evidence>
<dbReference type="GO" id="GO:0006508">
    <property type="term" value="P:proteolysis"/>
    <property type="evidence" value="ECO:0007669"/>
    <property type="project" value="UniProtKB-KW"/>
</dbReference>
<keyword evidence="3" id="KW-0227">DNA damage</keyword>
<gene>
    <name evidence="9" type="ORF">UBAL3_95660001a</name>
</gene>
<evidence type="ECO:0000256" key="5">
    <source>
        <dbReference type="ARBA" id="ARBA00023124"/>
    </source>
</evidence>
<protein>
    <recommendedName>
        <fullName evidence="8">Abasic site processing protein</fullName>
        <ecNumber evidence="8">3.4.-.-</ecNumber>
    </recommendedName>
</protein>
<dbReference type="GO" id="GO:0016829">
    <property type="term" value="F:lyase activity"/>
    <property type="evidence" value="ECO:0007669"/>
    <property type="project" value="UniProtKB-KW"/>
</dbReference>
<keyword evidence="6" id="KW-0238">DNA-binding</keyword>
<comment type="similarity">
    <text evidence="1 8">Belongs to the SOS response-associated peptidase family.</text>
</comment>
<evidence type="ECO:0000256" key="8">
    <source>
        <dbReference type="RuleBase" id="RU364100"/>
    </source>
</evidence>
<dbReference type="EMBL" id="GG693886">
    <property type="protein sequence ID" value="EES51708.1"/>
    <property type="molecule type" value="Genomic_DNA"/>
</dbReference>
<evidence type="ECO:0000313" key="10">
    <source>
        <dbReference type="Proteomes" id="UP000009374"/>
    </source>
</evidence>
<keyword evidence="4 8" id="KW-0378">Hydrolase</keyword>
<keyword evidence="5" id="KW-0190">Covalent protein-DNA linkage</keyword>
<evidence type="ECO:0000256" key="4">
    <source>
        <dbReference type="ARBA" id="ARBA00022801"/>
    </source>
</evidence>
<sequence>MVIRAITDEEPDHKATRELILMRWGLIPHCSKEPGKYSTFNARAETLDTKPTFRSAFRHNRAIVPVDGYYEWENLRSSKRPLFFHRPDNEPLALAGLWDSWTDPIGQEMRASLLWSALLRLIFQPFTTECLLSFQKDTGTYG</sequence>
<dbReference type="EC" id="3.4.-.-" evidence="8"/>
<dbReference type="Pfam" id="PF02586">
    <property type="entry name" value="SRAP"/>
    <property type="match status" value="1"/>
</dbReference>
<evidence type="ECO:0000256" key="6">
    <source>
        <dbReference type="ARBA" id="ARBA00023125"/>
    </source>
</evidence>
<dbReference type="PANTHER" id="PTHR13604:SF0">
    <property type="entry name" value="ABASIC SITE PROCESSING PROTEIN HMCES"/>
    <property type="match status" value="1"/>
</dbReference>
<dbReference type="Proteomes" id="UP000009374">
    <property type="component" value="Unassembled WGS sequence"/>
</dbReference>
<keyword evidence="2 8" id="KW-0645">Protease</keyword>
<name>C6I089_9BACT</name>
<accession>C6I089</accession>
<dbReference type="InterPro" id="IPR003738">
    <property type="entry name" value="SRAP"/>
</dbReference>
<evidence type="ECO:0000256" key="1">
    <source>
        <dbReference type="ARBA" id="ARBA00008136"/>
    </source>
</evidence>
<evidence type="ECO:0000256" key="7">
    <source>
        <dbReference type="ARBA" id="ARBA00023239"/>
    </source>
</evidence>
<evidence type="ECO:0000256" key="2">
    <source>
        <dbReference type="ARBA" id="ARBA00022670"/>
    </source>
</evidence>
<dbReference type="InterPro" id="IPR036590">
    <property type="entry name" value="SRAP-like"/>
</dbReference>
<evidence type="ECO:0000313" key="9">
    <source>
        <dbReference type="EMBL" id="EES51708.1"/>
    </source>
</evidence>
<proteinExistence type="inferred from homology"/>
<organism evidence="9 10">
    <name type="scientific">Leptospirillum ferrodiazotrophum</name>
    <dbReference type="NCBI Taxonomy" id="412449"/>
    <lineage>
        <taxon>Bacteria</taxon>
        <taxon>Pseudomonadati</taxon>
        <taxon>Nitrospirota</taxon>
        <taxon>Nitrospiria</taxon>
        <taxon>Nitrospirales</taxon>
        <taxon>Nitrospiraceae</taxon>
        <taxon>Leptospirillum</taxon>
    </lineage>
</organism>
<dbReference type="GO" id="GO:0008233">
    <property type="term" value="F:peptidase activity"/>
    <property type="evidence" value="ECO:0007669"/>
    <property type="project" value="UniProtKB-KW"/>
</dbReference>
<dbReference type="GO" id="GO:0106300">
    <property type="term" value="P:protein-DNA covalent cross-linking repair"/>
    <property type="evidence" value="ECO:0007669"/>
    <property type="project" value="InterPro"/>
</dbReference>
<dbReference type="GO" id="GO:0003697">
    <property type="term" value="F:single-stranded DNA binding"/>
    <property type="evidence" value="ECO:0007669"/>
    <property type="project" value="InterPro"/>
</dbReference>
<reference evidence="9 10" key="1">
    <citation type="journal article" date="2009" name="Appl. Environ. Microbiol.">
        <title>Community genomic and proteomic analyses of chemoautotrophic iron-oxidizing "Leptospirillum rubarum" (Group II) and "Leptospirillum ferrodiazotrophum" (Group III) bacteria in acid mine drainage biofilms.</title>
        <authorList>
            <person name="Goltsman D.S."/>
            <person name="Denef V.J."/>
            <person name="Singer S.W."/>
            <person name="VerBerkmoes N.C."/>
            <person name="Lefsrud M."/>
            <person name="Mueller R.S."/>
            <person name="Dick G.J."/>
            <person name="Sun C.L."/>
            <person name="Wheeler K.E."/>
            <person name="Zemla A."/>
            <person name="Baker B.J."/>
            <person name="Hauser L."/>
            <person name="Land M."/>
            <person name="Shah M.B."/>
            <person name="Thelen M.P."/>
            <person name="Hettich R.L."/>
            <person name="Banfield J.F."/>
        </authorList>
    </citation>
    <scope>NUCLEOTIDE SEQUENCE [LARGE SCALE GENOMIC DNA]</scope>
</reference>
<dbReference type="Gene3D" id="3.90.1680.10">
    <property type="entry name" value="SOS response associated peptidase-like"/>
    <property type="match status" value="1"/>
</dbReference>
<keyword evidence="7" id="KW-0456">Lyase</keyword>
<dbReference type="AlphaFoldDB" id="C6I089"/>
<keyword evidence="10" id="KW-1185">Reference proteome</keyword>
<dbReference type="SUPFAM" id="SSF143081">
    <property type="entry name" value="BB1717-like"/>
    <property type="match status" value="1"/>
</dbReference>